<accession>A0ABR2R2I9</accession>
<reference evidence="2 3" key="1">
    <citation type="journal article" date="2024" name="G3 (Bethesda)">
        <title>Genome assembly of Hibiscus sabdariffa L. provides insights into metabolisms of medicinal natural products.</title>
        <authorList>
            <person name="Kim T."/>
        </authorList>
    </citation>
    <scope>NUCLEOTIDE SEQUENCE [LARGE SCALE GENOMIC DNA]</scope>
    <source>
        <strain evidence="2">TK-2024</strain>
        <tissue evidence="2">Old leaves</tissue>
    </source>
</reference>
<gene>
    <name evidence="2" type="ORF">V6N11_019296</name>
</gene>
<dbReference type="SUPFAM" id="SSF81383">
    <property type="entry name" value="F-box domain"/>
    <property type="match status" value="1"/>
</dbReference>
<evidence type="ECO:0000259" key="1">
    <source>
        <dbReference type="Pfam" id="PF00646"/>
    </source>
</evidence>
<dbReference type="InterPro" id="IPR001810">
    <property type="entry name" value="F-box_dom"/>
</dbReference>
<dbReference type="InterPro" id="IPR036047">
    <property type="entry name" value="F-box-like_dom_sf"/>
</dbReference>
<dbReference type="PANTHER" id="PTHR31639:SF100">
    <property type="entry name" value="OS07G0160500 PROTEIN"/>
    <property type="match status" value="1"/>
</dbReference>
<organism evidence="2 3">
    <name type="scientific">Hibiscus sabdariffa</name>
    <name type="common">roselle</name>
    <dbReference type="NCBI Taxonomy" id="183260"/>
    <lineage>
        <taxon>Eukaryota</taxon>
        <taxon>Viridiplantae</taxon>
        <taxon>Streptophyta</taxon>
        <taxon>Embryophyta</taxon>
        <taxon>Tracheophyta</taxon>
        <taxon>Spermatophyta</taxon>
        <taxon>Magnoliopsida</taxon>
        <taxon>eudicotyledons</taxon>
        <taxon>Gunneridae</taxon>
        <taxon>Pentapetalae</taxon>
        <taxon>rosids</taxon>
        <taxon>malvids</taxon>
        <taxon>Malvales</taxon>
        <taxon>Malvaceae</taxon>
        <taxon>Malvoideae</taxon>
        <taxon>Hibiscus</taxon>
    </lineage>
</organism>
<evidence type="ECO:0000313" key="3">
    <source>
        <dbReference type="Proteomes" id="UP001396334"/>
    </source>
</evidence>
<sequence>MELPNSKMLKHGEKDTSDRISELSDYVLVKILSFLPSEEAVLKTSFLSHRWKQLWESLPVSFNFNGLMPVRCGAYAKSLEKSNDYRHMKVEDRKGKICKFVGWVNHVLIAHQGSTIDEFRVRFYLDKDSWGYVDKWIEIAMKKKITNTYKIDKCLSKVPKMVHWPPHMYLKELEVTGFLGQPMETEIIQA</sequence>
<dbReference type="Gene3D" id="1.20.1280.50">
    <property type="match status" value="1"/>
</dbReference>
<evidence type="ECO:0000313" key="2">
    <source>
        <dbReference type="EMBL" id="KAK9006966.1"/>
    </source>
</evidence>
<comment type="caution">
    <text evidence="2">The sequence shown here is derived from an EMBL/GenBank/DDBJ whole genome shotgun (WGS) entry which is preliminary data.</text>
</comment>
<protein>
    <recommendedName>
        <fullName evidence="1">F-box domain-containing protein</fullName>
    </recommendedName>
</protein>
<proteinExistence type="predicted"/>
<keyword evidence="3" id="KW-1185">Reference proteome</keyword>
<feature type="domain" description="F-box" evidence="1">
    <location>
        <begin position="20"/>
        <end position="60"/>
    </location>
</feature>
<dbReference type="Pfam" id="PF00646">
    <property type="entry name" value="F-box"/>
    <property type="match status" value="1"/>
</dbReference>
<dbReference type="EMBL" id="JBBPBN010000028">
    <property type="protein sequence ID" value="KAK9006966.1"/>
    <property type="molecule type" value="Genomic_DNA"/>
</dbReference>
<name>A0ABR2R2I9_9ROSI</name>
<dbReference type="Proteomes" id="UP001396334">
    <property type="component" value="Unassembled WGS sequence"/>
</dbReference>
<dbReference type="PANTHER" id="PTHR31639">
    <property type="entry name" value="F-BOX PROTEIN-LIKE"/>
    <property type="match status" value="1"/>
</dbReference>